<dbReference type="InterPro" id="IPR051294">
    <property type="entry name" value="HORMA_MeioticProgression"/>
</dbReference>
<dbReference type="GO" id="GO:0005694">
    <property type="term" value="C:chromosome"/>
    <property type="evidence" value="ECO:0007669"/>
    <property type="project" value="UniProtKB-SubCell"/>
</dbReference>
<dbReference type="Gene3D" id="3.30.900.10">
    <property type="entry name" value="HORMA domain"/>
    <property type="match status" value="1"/>
</dbReference>
<sequence length="382" mass="43499">MSVTGQVGCAAIPKPSVHTAVLNPQGSAALLRKVLSCSLASILYTRTNINRGDFIHSSVNGQPLQGFNRKTETPAITQIVTWLKGSYDALDKHYLREMYLFLNNKQTGDIMENYKFVIHYFDSNELHHRNKSDFGQSLTELFKTIQNLFIEDNILEGNDLNFYMCVSYYDNVTPSNYCPVNFIEPEEDVNHIIESIRFPSPYETVIRTVSTGFHRVEFATNQYTAINESATMLQGLDVETEQALLEKLNCTCCIPKLLSSIPFLTCSKCQSIAHAPCIGRVYHVENSYTCASCKEQNDISRSTPGDLWRIQNLCTYRLILFYAYSKNKFPNDLLNEIDPNIKDYIVKKLIAVAAIRETTKGYLINQACLEQIIRRWANSDEE</sequence>
<keyword evidence="3" id="KW-0158">Chromosome</keyword>
<feature type="domain" description="HORMA" evidence="6">
    <location>
        <begin position="25"/>
        <end position="220"/>
    </location>
</feature>
<accession>A0A1Y1M292</accession>
<keyword evidence="9" id="KW-1185">Reference proteome</keyword>
<dbReference type="Proteomes" id="UP000327044">
    <property type="component" value="Unassembled WGS sequence"/>
</dbReference>
<dbReference type="EMBL" id="GEZM01043349">
    <property type="protein sequence ID" value="JAV79178.1"/>
    <property type="molecule type" value="Transcribed_RNA"/>
</dbReference>
<evidence type="ECO:0000259" key="6">
    <source>
        <dbReference type="PROSITE" id="PS50815"/>
    </source>
</evidence>
<dbReference type="SUPFAM" id="SSF56019">
    <property type="entry name" value="The spindle assembly checkpoint protein mad2"/>
    <property type="match status" value="1"/>
</dbReference>
<reference evidence="8" key="3">
    <citation type="submission" date="2019-08" db="EMBL/GenBank/DDBJ databases">
        <authorList>
            <consortium name="Photinus pyralis genome working group"/>
            <person name="Fallon T.R."/>
            <person name="Sander Lower S.E."/>
            <person name="Weng J.-K."/>
        </authorList>
    </citation>
    <scope>NUCLEOTIDE SEQUENCE</scope>
    <source>
        <strain evidence="8">1611_PpyrPB1</strain>
        <tissue evidence="8">Whole body</tissue>
    </source>
</reference>
<name>A0A1Y1M292_PHOPY</name>
<dbReference type="Pfam" id="PF02301">
    <property type="entry name" value="HORMA"/>
    <property type="match status" value="1"/>
</dbReference>
<keyword evidence="5" id="KW-0469">Meiosis</keyword>
<dbReference type="GO" id="GO:0005634">
    <property type="term" value="C:nucleus"/>
    <property type="evidence" value="ECO:0007669"/>
    <property type="project" value="UniProtKB-SubCell"/>
</dbReference>
<comment type="subcellular location">
    <subcellularLocation>
        <location evidence="2">Chromosome</location>
    </subcellularLocation>
    <subcellularLocation>
        <location evidence="1">Nucleus</location>
    </subcellularLocation>
</comment>
<dbReference type="InterPro" id="IPR011011">
    <property type="entry name" value="Znf_FYVE_PHD"/>
</dbReference>
<evidence type="ECO:0000256" key="1">
    <source>
        <dbReference type="ARBA" id="ARBA00004123"/>
    </source>
</evidence>
<evidence type="ECO:0000256" key="3">
    <source>
        <dbReference type="ARBA" id="ARBA00022454"/>
    </source>
</evidence>
<keyword evidence="4" id="KW-0539">Nucleus</keyword>
<dbReference type="PANTHER" id="PTHR48225">
    <property type="entry name" value="HORMA DOMAIN-CONTAINING PROTEIN 1"/>
    <property type="match status" value="1"/>
</dbReference>
<evidence type="ECO:0000313" key="7">
    <source>
        <dbReference type="EMBL" id="JAV79178.1"/>
    </source>
</evidence>
<dbReference type="PANTHER" id="PTHR48225:SF7">
    <property type="entry name" value="MEIOSIS-SPECIFIC PROTEIN HOP1"/>
    <property type="match status" value="1"/>
</dbReference>
<dbReference type="EMBL" id="VVIM01000007">
    <property type="protein sequence ID" value="KAB0797053.1"/>
    <property type="molecule type" value="Genomic_DNA"/>
</dbReference>
<dbReference type="InterPro" id="IPR003511">
    <property type="entry name" value="HORMA_dom"/>
</dbReference>
<dbReference type="OrthoDB" id="6747372at2759"/>
<evidence type="ECO:0000256" key="5">
    <source>
        <dbReference type="ARBA" id="ARBA00023254"/>
    </source>
</evidence>
<reference evidence="8 9" key="2">
    <citation type="journal article" date="2018" name="Elife">
        <title>Firefly genomes illuminate parallel origins of bioluminescence in beetles.</title>
        <authorList>
            <person name="Fallon T.R."/>
            <person name="Lower S.E."/>
            <person name="Chang C.H."/>
            <person name="Bessho-Uehara M."/>
            <person name="Martin G.J."/>
            <person name="Bewick A.J."/>
            <person name="Behringer M."/>
            <person name="Debat H.J."/>
            <person name="Wong I."/>
            <person name="Day J.C."/>
            <person name="Suvorov A."/>
            <person name="Silva C.J."/>
            <person name="Stanger-Hall K.F."/>
            <person name="Hall D.W."/>
            <person name="Schmitz R.J."/>
            <person name="Nelson D.R."/>
            <person name="Lewis S.M."/>
            <person name="Shigenobu S."/>
            <person name="Bybee S.M."/>
            <person name="Larracuente A.M."/>
            <person name="Oba Y."/>
            <person name="Weng J.K."/>
        </authorList>
    </citation>
    <scope>NUCLEOTIDE SEQUENCE [LARGE SCALE GENOMIC DNA]</scope>
    <source>
        <strain evidence="8">1611_PpyrPB1</strain>
        <tissue evidence="8">Whole body</tissue>
    </source>
</reference>
<evidence type="ECO:0000313" key="8">
    <source>
        <dbReference type="EMBL" id="KAB0797053.1"/>
    </source>
</evidence>
<protein>
    <recommendedName>
        <fullName evidence="6">HORMA domain-containing protein</fullName>
    </recommendedName>
</protein>
<reference evidence="7" key="1">
    <citation type="journal article" date="2016" name="Sci. Rep.">
        <title>Molecular characterization of firefly nuptial gifts: a multi-omics approach sheds light on postcopulatory sexual selection.</title>
        <authorList>
            <person name="Al-Wathiqui N."/>
            <person name="Fallon T.R."/>
            <person name="South A."/>
            <person name="Weng J.K."/>
            <person name="Lewis S.M."/>
        </authorList>
    </citation>
    <scope>NUCLEOTIDE SEQUENCE</scope>
</reference>
<dbReference type="AlphaFoldDB" id="A0A1Y1M292"/>
<proteinExistence type="predicted"/>
<dbReference type="InterPro" id="IPR036570">
    <property type="entry name" value="HORMA_dom_sf"/>
</dbReference>
<gene>
    <name evidence="8" type="ORF">PPYR_11114</name>
</gene>
<dbReference type="PROSITE" id="PS50815">
    <property type="entry name" value="HORMA"/>
    <property type="match status" value="1"/>
</dbReference>
<organism evidence="7">
    <name type="scientific">Photinus pyralis</name>
    <name type="common">Common eastern firefly</name>
    <name type="synonym">Lampyris pyralis</name>
    <dbReference type="NCBI Taxonomy" id="7054"/>
    <lineage>
        <taxon>Eukaryota</taxon>
        <taxon>Metazoa</taxon>
        <taxon>Ecdysozoa</taxon>
        <taxon>Arthropoda</taxon>
        <taxon>Hexapoda</taxon>
        <taxon>Insecta</taxon>
        <taxon>Pterygota</taxon>
        <taxon>Neoptera</taxon>
        <taxon>Endopterygota</taxon>
        <taxon>Coleoptera</taxon>
        <taxon>Polyphaga</taxon>
        <taxon>Elateriformia</taxon>
        <taxon>Elateroidea</taxon>
        <taxon>Lampyridae</taxon>
        <taxon>Lampyrinae</taxon>
        <taxon>Photinus</taxon>
    </lineage>
</organism>
<evidence type="ECO:0000313" key="9">
    <source>
        <dbReference type="Proteomes" id="UP000327044"/>
    </source>
</evidence>
<dbReference type="InParanoid" id="A0A1Y1M292"/>
<dbReference type="SUPFAM" id="SSF57903">
    <property type="entry name" value="FYVE/PHD zinc finger"/>
    <property type="match status" value="1"/>
</dbReference>
<dbReference type="GO" id="GO:0051321">
    <property type="term" value="P:meiotic cell cycle"/>
    <property type="evidence" value="ECO:0007669"/>
    <property type="project" value="UniProtKB-KW"/>
</dbReference>
<evidence type="ECO:0000256" key="2">
    <source>
        <dbReference type="ARBA" id="ARBA00004286"/>
    </source>
</evidence>
<evidence type="ECO:0000256" key="4">
    <source>
        <dbReference type="ARBA" id="ARBA00023242"/>
    </source>
</evidence>